<keyword evidence="9" id="KW-0963">Cytoplasm</keyword>
<dbReference type="PANTHER" id="PTHR43101">
    <property type="entry name" value="BETA-FRUCTOSIDASE"/>
    <property type="match status" value="1"/>
</dbReference>
<dbReference type="Pfam" id="PF08244">
    <property type="entry name" value="Glyco_hydro_32C"/>
    <property type="match status" value="1"/>
</dbReference>
<dbReference type="InterPro" id="IPR018053">
    <property type="entry name" value="Glyco_hydro_32_AS"/>
</dbReference>
<keyword evidence="9" id="KW-0119">Carbohydrate metabolism</keyword>
<comment type="subcellular location">
    <subcellularLocation>
        <location evidence="9">Cytoplasm</location>
    </subcellularLocation>
</comment>
<dbReference type="CDD" id="cd18623">
    <property type="entry name" value="GH32_ScrB-like"/>
    <property type="match status" value="1"/>
</dbReference>
<evidence type="ECO:0000256" key="6">
    <source>
        <dbReference type="ARBA" id="ARBA00023295"/>
    </source>
</evidence>
<dbReference type="SUPFAM" id="SSF49899">
    <property type="entry name" value="Concanavalin A-like lectins/glucanases"/>
    <property type="match status" value="1"/>
</dbReference>
<proteinExistence type="inferred from homology"/>
<dbReference type="GO" id="GO:0005737">
    <property type="term" value="C:cytoplasm"/>
    <property type="evidence" value="ECO:0007669"/>
    <property type="project" value="UniProtKB-SubCell"/>
</dbReference>
<evidence type="ECO:0000259" key="10">
    <source>
        <dbReference type="Pfam" id="PF00251"/>
    </source>
</evidence>
<evidence type="ECO:0000256" key="1">
    <source>
        <dbReference type="ARBA" id="ARBA00004914"/>
    </source>
</evidence>
<dbReference type="InterPro" id="IPR051214">
    <property type="entry name" value="GH32_Enzymes"/>
</dbReference>
<reference evidence="12 13" key="1">
    <citation type="submission" date="2011-01" db="EMBL/GenBank/DDBJ databases">
        <authorList>
            <person name="Durkin A.S."/>
            <person name="Madupu R."/>
            <person name="Torralba M."/>
            <person name="Gillis M."/>
            <person name="Methe B."/>
            <person name="Sutton G."/>
            <person name="Nelson K.E."/>
        </authorList>
    </citation>
    <scope>NUCLEOTIDE SEQUENCE [LARGE SCALE GENOMIC DNA]</scope>
    <source>
        <strain evidence="12 13">ACS-025-V-Sch4</strain>
    </source>
</reference>
<dbReference type="Gene3D" id="2.60.120.560">
    <property type="entry name" value="Exo-inulinase, domain 1"/>
    <property type="match status" value="1"/>
</dbReference>
<dbReference type="SUPFAM" id="SSF75005">
    <property type="entry name" value="Arabinanase/levansucrase/invertase"/>
    <property type="match status" value="1"/>
</dbReference>
<feature type="domain" description="Glycosyl hydrolase family 32 C-terminal" evidence="11">
    <location>
        <begin position="361"/>
        <end position="455"/>
    </location>
</feature>
<dbReference type="EMBL" id="AEXN01000015">
    <property type="protein sequence ID" value="EGC84074.1"/>
    <property type="molecule type" value="Genomic_DNA"/>
</dbReference>
<evidence type="ECO:0000313" key="13">
    <source>
        <dbReference type="Proteomes" id="UP000005277"/>
    </source>
</evidence>
<dbReference type="SMART" id="SM00640">
    <property type="entry name" value="Glyco_32"/>
    <property type="match status" value="1"/>
</dbReference>
<name>F0H065_9FIRM</name>
<comment type="caution">
    <text evidence="12">The sequence shown here is derived from an EMBL/GenBank/DDBJ whole genome shotgun (WGS) entry which is preliminary data.</text>
</comment>
<dbReference type="NCBIfam" id="TIGR01322">
    <property type="entry name" value="scrB_fam"/>
    <property type="match status" value="1"/>
</dbReference>
<keyword evidence="5 8" id="KW-0378">Hydrolase</keyword>
<dbReference type="InterPro" id="IPR013320">
    <property type="entry name" value="ConA-like_dom_sf"/>
</dbReference>
<comment type="pathway">
    <text evidence="1 9">Glycan biosynthesis; sucrose metabolism.</text>
</comment>
<dbReference type="UniPathway" id="UPA00238"/>
<organism evidence="12 13">
    <name type="scientific">Anaerococcus hydrogenalis ACS-025-V-Sch4</name>
    <dbReference type="NCBI Taxonomy" id="879306"/>
    <lineage>
        <taxon>Bacteria</taxon>
        <taxon>Bacillati</taxon>
        <taxon>Bacillota</taxon>
        <taxon>Tissierellia</taxon>
        <taxon>Tissierellales</taxon>
        <taxon>Peptoniphilaceae</taxon>
        <taxon>Anaerococcus</taxon>
    </lineage>
</organism>
<evidence type="ECO:0000256" key="9">
    <source>
        <dbReference type="RuleBase" id="RU365015"/>
    </source>
</evidence>
<dbReference type="RefSeq" id="WP_004817121.1">
    <property type="nucleotide sequence ID" value="NZ_AEXN01000015.1"/>
</dbReference>
<protein>
    <recommendedName>
        <fullName evidence="4 8">Sucrose-6-phosphate hydrolase</fullName>
        <ecNumber evidence="3 8">3.2.1.26</ecNumber>
    </recommendedName>
    <alternativeName>
        <fullName evidence="7 9">Invertase</fullName>
    </alternativeName>
</protein>
<dbReference type="InterPro" id="IPR001362">
    <property type="entry name" value="Glyco_hydro_32"/>
</dbReference>
<dbReference type="PROSITE" id="PS00609">
    <property type="entry name" value="GLYCOSYL_HYDROL_F32"/>
    <property type="match status" value="1"/>
</dbReference>
<dbReference type="PANTHER" id="PTHR43101:SF1">
    <property type="entry name" value="BETA-FRUCTOSIDASE"/>
    <property type="match status" value="1"/>
</dbReference>
<dbReference type="EC" id="3.2.1.26" evidence="3 8"/>
<dbReference type="InterPro" id="IPR006232">
    <property type="entry name" value="Suc6P_hydrolase"/>
</dbReference>
<dbReference type="Gene3D" id="2.115.10.20">
    <property type="entry name" value="Glycosyl hydrolase domain, family 43"/>
    <property type="match status" value="1"/>
</dbReference>
<gene>
    <name evidence="12" type="ORF">HMPREF9246_1077</name>
</gene>
<dbReference type="GO" id="GO:0005985">
    <property type="term" value="P:sucrose metabolic process"/>
    <property type="evidence" value="ECO:0007669"/>
    <property type="project" value="UniProtKB-UniPathway"/>
</dbReference>
<dbReference type="InterPro" id="IPR013189">
    <property type="entry name" value="Glyco_hydro_32_C"/>
</dbReference>
<dbReference type="InterPro" id="IPR013148">
    <property type="entry name" value="Glyco_hydro_32_N"/>
</dbReference>
<keyword evidence="13" id="KW-1185">Reference proteome</keyword>
<feature type="domain" description="Glycosyl hydrolase family 32 N-terminal" evidence="10">
    <location>
        <begin position="34"/>
        <end position="332"/>
    </location>
</feature>
<evidence type="ECO:0000256" key="5">
    <source>
        <dbReference type="ARBA" id="ARBA00022801"/>
    </source>
</evidence>
<keyword evidence="6 8" id="KW-0326">Glycosidase</keyword>
<dbReference type="GO" id="GO:0004564">
    <property type="term" value="F:beta-fructofuranosidase activity"/>
    <property type="evidence" value="ECO:0007669"/>
    <property type="project" value="UniProtKB-EC"/>
</dbReference>
<dbReference type="AlphaFoldDB" id="F0H065"/>
<dbReference type="InterPro" id="IPR023296">
    <property type="entry name" value="Glyco_hydro_beta-prop_sf"/>
</dbReference>
<evidence type="ECO:0000256" key="2">
    <source>
        <dbReference type="ARBA" id="ARBA00009902"/>
    </source>
</evidence>
<dbReference type="Pfam" id="PF00251">
    <property type="entry name" value="Glyco_hydro_32N"/>
    <property type="match status" value="1"/>
</dbReference>
<dbReference type="OrthoDB" id="9759709at2"/>
<evidence type="ECO:0000313" key="12">
    <source>
        <dbReference type="EMBL" id="EGC84074.1"/>
    </source>
</evidence>
<comment type="similarity">
    <text evidence="2 8">Belongs to the glycosyl hydrolase 32 family.</text>
</comment>
<accession>F0H065</accession>
<evidence type="ECO:0000256" key="4">
    <source>
        <dbReference type="ARBA" id="ARBA00019623"/>
    </source>
</evidence>
<evidence type="ECO:0000256" key="8">
    <source>
        <dbReference type="RuleBase" id="RU362110"/>
    </source>
</evidence>
<comment type="catalytic activity">
    <reaction evidence="8">
        <text>Hydrolysis of terminal non-reducing beta-D-fructofuranoside residues in beta-D-fructofuranosides.</text>
        <dbReference type="EC" id="3.2.1.26"/>
    </reaction>
</comment>
<evidence type="ECO:0000259" key="11">
    <source>
        <dbReference type="Pfam" id="PF08244"/>
    </source>
</evidence>
<evidence type="ECO:0000256" key="3">
    <source>
        <dbReference type="ARBA" id="ARBA00012758"/>
    </source>
</evidence>
<sequence length="480" mass="56563">MIDDKKRLIKKDDEKELKNLHSSLKDSVYRDYFHISPLTGLLNDPNGLFFKENKFHIFYQWYPFKGIHGLKHWYEVQSPDLINFKNIGLFLKPDKIYKNRGAYSGSAFVENDDVYIVYSGNQKDENENRIPNTVLGKYENGKIIDEKVIISPNKNYKEDQRDPRIFKKNGFYYLTLGARDKKDHGCLLIYRSKNINKDWEFFGELEIKDFDNKAYMWECPDILKVDGKDVLLFSPQGMKAYGEFFNNIYQNGYIIGKLDIENKIFYPESEFIELDRGFDFYACQAFANTKNPYLIGWVGLPDITYPNDKEFSGNLSLVRELKIKYNKLFINPVKNIDDLRLEKIEFNEIVKNIEPLEISLDNIENSLQIKVYSQEKNGGFIISYDKNKKEFKIDRSKLENKISQDFGFERKISDVDLKSMKIYVDKSTIEIFINQGEYALTSKVFPKNKEKDLYIEGLSKENTQIYTLKKSYIDNFSLNM</sequence>
<evidence type="ECO:0000256" key="7">
    <source>
        <dbReference type="ARBA" id="ARBA00033367"/>
    </source>
</evidence>
<comment type="function">
    <text evidence="9">Enables the bacterium to metabolize sucrose as a sole carbon source.</text>
</comment>
<dbReference type="Proteomes" id="UP000005277">
    <property type="component" value="Unassembled WGS sequence"/>
</dbReference>